<feature type="region of interest" description="Disordered" evidence="1">
    <location>
        <begin position="229"/>
        <end position="290"/>
    </location>
</feature>
<feature type="compositionally biased region" description="Polar residues" evidence="1">
    <location>
        <begin position="371"/>
        <end position="387"/>
    </location>
</feature>
<name>A0A9P4R897_9PLEO</name>
<comment type="caution">
    <text evidence="2">The sequence shown here is derived from an EMBL/GenBank/DDBJ whole genome shotgun (WGS) entry which is preliminary data.</text>
</comment>
<protein>
    <submittedName>
        <fullName evidence="2">Uncharacterized protein</fullName>
    </submittedName>
</protein>
<organism evidence="2 3">
    <name type="scientific">Polyplosphaeria fusca</name>
    <dbReference type="NCBI Taxonomy" id="682080"/>
    <lineage>
        <taxon>Eukaryota</taxon>
        <taxon>Fungi</taxon>
        <taxon>Dikarya</taxon>
        <taxon>Ascomycota</taxon>
        <taxon>Pezizomycotina</taxon>
        <taxon>Dothideomycetes</taxon>
        <taxon>Pleosporomycetidae</taxon>
        <taxon>Pleosporales</taxon>
        <taxon>Tetraplosphaeriaceae</taxon>
        <taxon>Polyplosphaeria</taxon>
    </lineage>
</organism>
<dbReference type="OrthoDB" id="3903267at2759"/>
<feature type="region of interest" description="Disordered" evidence="1">
    <location>
        <begin position="59"/>
        <end position="127"/>
    </location>
</feature>
<proteinExistence type="predicted"/>
<feature type="compositionally biased region" description="Low complexity" evidence="1">
    <location>
        <begin position="85"/>
        <end position="99"/>
    </location>
</feature>
<evidence type="ECO:0000313" key="2">
    <source>
        <dbReference type="EMBL" id="KAF2738653.1"/>
    </source>
</evidence>
<feature type="compositionally biased region" description="Acidic residues" evidence="1">
    <location>
        <begin position="230"/>
        <end position="258"/>
    </location>
</feature>
<evidence type="ECO:0000313" key="3">
    <source>
        <dbReference type="Proteomes" id="UP000799444"/>
    </source>
</evidence>
<dbReference type="Proteomes" id="UP000799444">
    <property type="component" value="Unassembled WGS sequence"/>
</dbReference>
<dbReference type="EMBL" id="ML996108">
    <property type="protein sequence ID" value="KAF2738653.1"/>
    <property type="molecule type" value="Genomic_DNA"/>
</dbReference>
<evidence type="ECO:0000256" key="1">
    <source>
        <dbReference type="SAM" id="MobiDB-lite"/>
    </source>
</evidence>
<keyword evidence="3" id="KW-1185">Reference proteome</keyword>
<feature type="compositionally biased region" description="Acidic residues" evidence="1">
    <location>
        <begin position="847"/>
        <end position="866"/>
    </location>
</feature>
<gene>
    <name evidence="2" type="ORF">EJ04DRAFT_42053</name>
</gene>
<feature type="compositionally biased region" description="Acidic residues" evidence="1">
    <location>
        <begin position="819"/>
        <end position="833"/>
    </location>
</feature>
<feature type="region of interest" description="Disordered" evidence="1">
    <location>
        <begin position="367"/>
        <end position="394"/>
    </location>
</feature>
<feature type="compositionally biased region" description="Basic residues" evidence="1">
    <location>
        <begin position="73"/>
        <end position="84"/>
    </location>
</feature>
<feature type="region of interest" description="Disordered" evidence="1">
    <location>
        <begin position="802"/>
        <end position="876"/>
    </location>
</feature>
<dbReference type="AlphaFoldDB" id="A0A9P4R897"/>
<accession>A0A9P4R897</accession>
<reference evidence="2" key="1">
    <citation type="journal article" date="2020" name="Stud. Mycol.">
        <title>101 Dothideomycetes genomes: a test case for predicting lifestyles and emergence of pathogens.</title>
        <authorList>
            <person name="Haridas S."/>
            <person name="Albert R."/>
            <person name="Binder M."/>
            <person name="Bloem J."/>
            <person name="Labutti K."/>
            <person name="Salamov A."/>
            <person name="Andreopoulos B."/>
            <person name="Baker S."/>
            <person name="Barry K."/>
            <person name="Bills G."/>
            <person name="Bluhm B."/>
            <person name="Cannon C."/>
            <person name="Castanera R."/>
            <person name="Culley D."/>
            <person name="Daum C."/>
            <person name="Ezra D."/>
            <person name="Gonzalez J."/>
            <person name="Henrissat B."/>
            <person name="Kuo A."/>
            <person name="Liang C."/>
            <person name="Lipzen A."/>
            <person name="Lutzoni F."/>
            <person name="Magnuson J."/>
            <person name="Mondo S."/>
            <person name="Nolan M."/>
            <person name="Ohm R."/>
            <person name="Pangilinan J."/>
            <person name="Park H.-J."/>
            <person name="Ramirez L."/>
            <person name="Alfaro M."/>
            <person name="Sun H."/>
            <person name="Tritt A."/>
            <person name="Yoshinaga Y."/>
            <person name="Zwiers L.-H."/>
            <person name="Turgeon B."/>
            <person name="Goodwin S."/>
            <person name="Spatafora J."/>
            <person name="Crous P."/>
            <person name="Grigoriev I."/>
        </authorList>
    </citation>
    <scope>NUCLEOTIDE SEQUENCE</scope>
    <source>
        <strain evidence="2">CBS 125425</strain>
    </source>
</reference>
<feature type="compositionally biased region" description="Polar residues" evidence="1">
    <location>
        <begin position="834"/>
        <end position="845"/>
    </location>
</feature>
<sequence length="876" mass="95407">MPERKIVDITTGGRATCNVLLFYFSPPTTSAFVAIMGDDAGNASDSDYIPVVKTPYNAKSRKAPVKSNTPKSSKTKATPKRKRNTTATPTTKKARTPASSKKKQEQKAANIQPAPNNIPPRGFAPAAPVGPDNAYAYAFGQQEPALVQWPMQNQNQFAPPPMNQDGYFQQLGLGYDQQLGYNGGFNPPSGINNGASYYDVFQNGDGDGQFNGNNDNYGVRFSLSGQNLAEDSDEADDDDDDELEEDQYNAEESDENDDYLGYNGIEPKGPKAPKAPANNKDGTPRKKRSARAKLCKWTDADWKMAVIGIVYACGQDGVVIPFDKAAKIVSPYCTSSAIQQAILKLRQRMVDEGRECPKVSMNWSRGFGSARTPNARTPNARTPSSGAASVKQKKVKMVEQKSGSLIVKLRPVRFFPKEKEEPKLKREDVDEGMDHLTPVQTRNKSTINVAEAGVDGCQQPHRAPNVYNGPSSQPAGFGSSDFNALNASYDGHMSQEYDNTTYDDAGVSNNVQDTQECAFNAFGDGGQIDNDFAIGLTPQSFGIMNPQEFLARAYGNSGVTGNGYSNMDNSGNSNGVLPLSPNYISSVNGYGNGWHGMPQTSNVYHMNGNNMTNGATSIRRTNSATSSNGYNVGQQMGQNSFNDMTGLSAELRATWSQTDGASDIPQYDGSLDLDMVGIVPRDERPVGFEIFEDPDNSHVEQWRQFPLVAPHPSIWDNAENQPLDSSFYNVTWSEPREGWNHRLREASMQPYVLMLGRLLQTDQPRAIGIIEQIVTNMAAGVERERAVLWEEILLAAERVFSGEPTNSSQQGDSANANNEYEDEDRTAADDENFDGNNASSSSSAWETEPDGEGDDADGEGDDDDGENGSRSVSDDN</sequence>
<feature type="compositionally biased region" description="Polar residues" evidence="1">
    <location>
        <begin position="803"/>
        <end position="818"/>
    </location>
</feature>